<dbReference type="SUPFAM" id="SSF53448">
    <property type="entry name" value="Nucleotide-diphospho-sugar transferases"/>
    <property type="match status" value="1"/>
</dbReference>
<keyword evidence="7" id="KW-0961">Cell wall biogenesis/degradation</keyword>
<feature type="binding site" evidence="9">
    <location>
        <position position="142"/>
    </location>
    <ligand>
        <name>UDP-alpha-D-glucose</name>
        <dbReference type="ChEBI" id="CHEBI:58885"/>
    </ligand>
</feature>
<dbReference type="GO" id="GO:0012505">
    <property type="term" value="C:endomembrane system"/>
    <property type="evidence" value="ECO:0007669"/>
    <property type="project" value="UniProtKB-SubCell"/>
</dbReference>
<feature type="active site" evidence="8">
    <location>
        <position position="142"/>
    </location>
</feature>
<dbReference type="PANTHER" id="PTHR13301">
    <property type="entry name" value="X-BOX TRANSCRIPTION FACTOR-RELATED"/>
    <property type="match status" value="1"/>
</dbReference>
<feature type="transmembrane region" description="Helical" evidence="11">
    <location>
        <begin position="20"/>
        <end position="39"/>
    </location>
</feature>
<evidence type="ECO:0008006" key="14">
    <source>
        <dbReference type="Google" id="ProtNLM"/>
    </source>
</evidence>
<evidence type="ECO:0000256" key="1">
    <source>
        <dbReference type="ARBA" id="ARBA00004127"/>
    </source>
</evidence>
<reference evidence="12" key="1">
    <citation type="submission" date="2021-01" db="UniProtKB">
        <authorList>
            <consortium name="EnsemblPlants"/>
        </authorList>
    </citation>
    <scope>IDENTIFICATION</scope>
</reference>
<feature type="binding site" evidence="10">
    <location>
        <position position="283"/>
    </location>
    <ligand>
        <name>Mn(2+)</name>
        <dbReference type="ChEBI" id="CHEBI:29035"/>
    </ligand>
</feature>
<keyword evidence="4 11" id="KW-0812">Transmembrane</keyword>
<comment type="subcellular location">
    <subcellularLocation>
        <location evidence="1">Endomembrane system</location>
        <topology evidence="1">Multi-pass membrane protein</topology>
    </subcellularLocation>
</comment>
<keyword evidence="2" id="KW-0328">Glycosyltransferase</keyword>
<feature type="transmembrane region" description="Helical" evidence="11">
    <location>
        <begin position="675"/>
        <end position="695"/>
    </location>
</feature>
<feature type="transmembrane region" description="Helical" evidence="11">
    <location>
        <begin position="51"/>
        <end position="72"/>
    </location>
</feature>
<sequence>MSSGNDDGVLFETKEAKGQLARHAFMATVLINILFIWFYRAANIPAADDGGPRWCWIGMFAAEIWFGFYWVITQSGRWRIVHNHVFKHKLLHRYGDDLPSVDIFVCTADPTMEPPVMVINTVLSAMAYNYPPEKLNVYLSDDGGSEFTFYALIEAADFSKLWIPFCKKFDVEPRSPKAFFGGNCPVNDEEYGREWLSMKELYSEMRSRIESAMEMGRVPKGIRDQYAGFSEWNSEFTKKNHQSVVKIVVDGRDKNEVDADGCRLPTLVYMAREKRLHQPHNFKAGAMNALIRVSSVISNSPLILNVDCDMYPNNPDAIYEILCFFKDEVRGHQISYVQFPQAFDNITPNDLYDNALPVIHKVELPAIGGYGSALYCGTGCFHRREGLCGRKFSRDFKLLLSNTHKNTLISVTELEEAAKALADCNYENGTNWGREMGLIYGIAAEDVVTGLTVQCRGWKSVYYAPQKKGFLGVAPMTLDQALIQYTRWSGGLFQIFCSKYCPFIYGHGKIKFLAQMGYSMYLLWAPNSLPTLYYVTIPSICLLKGITLFPQVTSPWLIPFAYVFIAKTVYSMVEAYMSDCTLLSWWNAQRMWVIRRTTSFLFGFVDAVMKQLGLSETSFVITTKVTDSDSRKRYEQEVIEFGCSTFTSIIFTSAMLNLFALTGGLLLFVTEGAEALAKLAPQIVLCGLLVAINIPVYKAALNRNDKVCLPVSIVLKSIILASLAFLLPVF</sequence>
<dbReference type="InterPro" id="IPR005150">
    <property type="entry name" value="Cellulose_synth"/>
</dbReference>
<evidence type="ECO:0000256" key="4">
    <source>
        <dbReference type="ARBA" id="ARBA00022692"/>
    </source>
</evidence>
<dbReference type="EnsemblPlants" id="Kaladp0051s0080.1.v1.1">
    <property type="protein sequence ID" value="Kaladp0051s0080.1.v1.1"/>
    <property type="gene ID" value="Kaladp0051s0080.v1.1"/>
</dbReference>
<evidence type="ECO:0000256" key="10">
    <source>
        <dbReference type="PIRSR" id="PIRSR605150-3"/>
    </source>
</evidence>
<keyword evidence="13" id="KW-1185">Reference proteome</keyword>
<feature type="active site" evidence="8">
    <location>
        <position position="446"/>
    </location>
</feature>
<feature type="transmembrane region" description="Helical" evidence="11">
    <location>
        <begin position="641"/>
        <end position="669"/>
    </location>
</feature>
<dbReference type="Proteomes" id="UP000594263">
    <property type="component" value="Unplaced"/>
</dbReference>
<dbReference type="GO" id="GO:0016760">
    <property type="term" value="F:cellulose synthase (UDP-forming) activity"/>
    <property type="evidence" value="ECO:0007669"/>
    <property type="project" value="InterPro"/>
</dbReference>
<evidence type="ECO:0000256" key="6">
    <source>
        <dbReference type="ARBA" id="ARBA00023136"/>
    </source>
</evidence>
<evidence type="ECO:0000256" key="5">
    <source>
        <dbReference type="ARBA" id="ARBA00022989"/>
    </source>
</evidence>
<evidence type="ECO:0000256" key="8">
    <source>
        <dbReference type="PIRSR" id="PIRSR605150-1"/>
    </source>
</evidence>
<dbReference type="GO" id="GO:0071555">
    <property type="term" value="P:cell wall organization"/>
    <property type="evidence" value="ECO:0007669"/>
    <property type="project" value="UniProtKB-KW"/>
</dbReference>
<evidence type="ECO:0000256" key="7">
    <source>
        <dbReference type="ARBA" id="ARBA00023316"/>
    </source>
</evidence>
<keyword evidence="6 11" id="KW-0472">Membrane</keyword>
<evidence type="ECO:0000256" key="2">
    <source>
        <dbReference type="ARBA" id="ARBA00022676"/>
    </source>
</evidence>
<evidence type="ECO:0000256" key="9">
    <source>
        <dbReference type="PIRSR" id="PIRSR605150-2"/>
    </source>
</evidence>
<dbReference type="GO" id="GO:0030244">
    <property type="term" value="P:cellulose biosynthetic process"/>
    <property type="evidence" value="ECO:0007669"/>
    <property type="project" value="InterPro"/>
</dbReference>
<dbReference type="Pfam" id="PF03552">
    <property type="entry name" value="Cellulose_synt"/>
    <property type="match status" value="2"/>
</dbReference>
<evidence type="ECO:0000313" key="13">
    <source>
        <dbReference type="Proteomes" id="UP000594263"/>
    </source>
</evidence>
<dbReference type="InterPro" id="IPR029044">
    <property type="entry name" value="Nucleotide-diphossugar_trans"/>
</dbReference>
<dbReference type="Gramene" id="Kaladp0051s0080.1.v1.1">
    <property type="protein sequence ID" value="Kaladp0051s0080.1.v1.1"/>
    <property type="gene ID" value="Kaladp0051s0080.v1.1"/>
</dbReference>
<dbReference type="AlphaFoldDB" id="A0A7N0U281"/>
<accession>A0A7N0U281</accession>
<name>A0A7N0U281_KALFE</name>
<evidence type="ECO:0000313" key="12">
    <source>
        <dbReference type="EnsemblPlants" id="Kaladp0051s0080.1.v1.1"/>
    </source>
</evidence>
<feature type="binding site" evidence="9">
    <location>
        <position position="113"/>
    </location>
    <ligand>
        <name>UDP-alpha-D-glucose</name>
        <dbReference type="ChEBI" id="CHEBI:58885"/>
    </ligand>
</feature>
<evidence type="ECO:0000256" key="11">
    <source>
        <dbReference type="SAM" id="Phobius"/>
    </source>
</evidence>
<feature type="binding site" evidence="10">
    <location>
        <position position="307"/>
    </location>
    <ligand>
        <name>Mn(2+)</name>
        <dbReference type="ChEBI" id="CHEBI:29035"/>
    </ligand>
</feature>
<organism evidence="12 13">
    <name type="scientific">Kalanchoe fedtschenkoi</name>
    <name type="common">Lavender scallops</name>
    <name type="synonym">South American air plant</name>
    <dbReference type="NCBI Taxonomy" id="63787"/>
    <lineage>
        <taxon>Eukaryota</taxon>
        <taxon>Viridiplantae</taxon>
        <taxon>Streptophyta</taxon>
        <taxon>Embryophyta</taxon>
        <taxon>Tracheophyta</taxon>
        <taxon>Spermatophyta</taxon>
        <taxon>Magnoliopsida</taxon>
        <taxon>eudicotyledons</taxon>
        <taxon>Gunneridae</taxon>
        <taxon>Pentapetalae</taxon>
        <taxon>Saxifragales</taxon>
        <taxon>Crassulaceae</taxon>
        <taxon>Kalanchoe</taxon>
    </lineage>
</organism>
<proteinExistence type="predicted"/>
<dbReference type="OMA" id="IESAMEM"/>
<protein>
    <recommendedName>
        <fullName evidence="14">Cellulose synthase-like protein E6</fullName>
    </recommendedName>
</protein>
<feature type="transmembrane region" description="Helical" evidence="11">
    <location>
        <begin position="707"/>
        <end position="727"/>
    </location>
</feature>
<keyword evidence="5 11" id="KW-1133">Transmembrane helix</keyword>
<dbReference type="GO" id="GO:0016020">
    <property type="term" value="C:membrane"/>
    <property type="evidence" value="ECO:0007669"/>
    <property type="project" value="InterPro"/>
</dbReference>
<keyword evidence="3" id="KW-0808">Transferase</keyword>
<dbReference type="Gene3D" id="3.90.550.10">
    <property type="entry name" value="Spore Coat Polysaccharide Biosynthesis Protein SpsA, Chain A"/>
    <property type="match status" value="2"/>
</dbReference>
<evidence type="ECO:0000256" key="3">
    <source>
        <dbReference type="ARBA" id="ARBA00022679"/>
    </source>
</evidence>